<dbReference type="OrthoDB" id="6355718at2759"/>
<dbReference type="InterPro" id="IPR005055">
    <property type="entry name" value="A10/PebIII"/>
</dbReference>
<dbReference type="RefSeq" id="XP_025418965.1">
    <property type="nucleotide sequence ID" value="XM_025563180.1"/>
</dbReference>
<sequence>MSELHLHLNILFVIVMVIMQNTVTSTKFISTQGDNGHNGAKNNCNPSFENSNSIEEQKFIKTFDLIRLMNEAYALKQFYCIVEKEPCDEVGQRIKATISEEILRDCRRCTSTEKKNIERIIDYVQNNFPQFWDEIKRVYQVKKNNKCI</sequence>
<name>A0A8B8G8N0_9HEMI</name>
<feature type="signal peptide" evidence="1">
    <location>
        <begin position="1"/>
        <end position="25"/>
    </location>
</feature>
<evidence type="ECO:0000313" key="4">
    <source>
        <dbReference type="RefSeq" id="XP_025418966.1"/>
    </source>
</evidence>
<dbReference type="Proteomes" id="UP000694846">
    <property type="component" value="Unplaced"/>
</dbReference>
<dbReference type="SUPFAM" id="SSF100910">
    <property type="entry name" value="Chemosensory protein Csp2"/>
    <property type="match status" value="1"/>
</dbReference>
<feature type="chain" id="PRO_5044666603" evidence="1">
    <location>
        <begin position="26"/>
        <end position="148"/>
    </location>
</feature>
<dbReference type="InterPro" id="IPR036682">
    <property type="entry name" value="OS_D_A10/PebIII_sf"/>
</dbReference>
<dbReference type="PANTHER" id="PTHR11257:SF8">
    <property type="entry name" value="GEO08457P1"/>
    <property type="match status" value="1"/>
</dbReference>
<dbReference type="RefSeq" id="XP_025418966.1">
    <property type="nucleotide sequence ID" value="XM_025563181.1"/>
</dbReference>
<keyword evidence="2" id="KW-1185">Reference proteome</keyword>
<evidence type="ECO:0000313" key="2">
    <source>
        <dbReference type="Proteomes" id="UP000694846"/>
    </source>
</evidence>
<evidence type="ECO:0000313" key="3">
    <source>
        <dbReference type="RefSeq" id="XP_025418965.1"/>
    </source>
</evidence>
<dbReference type="GeneID" id="112689460"/>
<dbReference type="Pfam" id="PF03392">
    <property type="entry name" value="OS-D"/>
    <property type="match status" value="1"/>
</dbReference>
<reference evidence="3 4" key="1">
    <citation type="submission" date="2025-04" db="UniProtKB">
        <authorList>
            <consortium name="RefSeq"/>
        </authorList>
    </citation>
    <scope>IDENTIFICATION</scope>
    <source>
        <tissue evidence="3 4">Whole body</tissue>
    </source>
</reference>
<accession>A0A8B8G8N0</accession>
<organism evidence="2 4">
    <name type="scientific">Sipha flava</name>
    <name type="common">yellow sugarcane aphid</name>
    <dbReference type="NCBI Taxonomy" id="143950"/>
    <lineage>
        <taxon>Eukaryota</taxon>
        <taxon>Metazoa</taxon>
        <taxon>Ecdysozoa</taxon>
        <taxon>Arthropoda</taxon>
        <taxon>Hexapoda</taxon>
        <taxon>Insecta</taxon>
        <taxon>Pterygota</taxon>
        <taxon>Neoptera</taxon>
        <taxon>Paraneoptera</taxon>
        <taxon>Hemiptera</taxon>
        <taxon>Sternorrhyncha</taxon>
        <taxon>Aphidomorpha</taxon>
        <taxon>Aphidoidea</taxon>
        <taxon>Aphididae</taxon>
        <taxon>Sipha</taxon>
    </lineage>
</organism>
<keyword evidence="1" id="KW-0732">Signal</keyword>
<evidence type="ECO:0000256" key="1">
    <source>
        <dbReference type="SAM" id="SignalP"/>
    </source>
</evidence>
<proteinExistence type="predicted"/>
<dbReference type="PANTHER" id="PTHR11257">
    <property type="entry name" value="CHEMOSENSORY PROTEIN-RELATED"/>
    <property type="match status" value="1"/>
</dbReference>
<dbReference type="Gene3D" id="1.10.2080.10">
    <property type="entry name" value="Insect odorant-binding protein A10/Ejaculatory bulb-specific protein 3"/>
    <property type="match status" value="1"/>
</dbReference>
<gene>
    <name evidence="3 4" type="primary">LOC112689460</name>
</gene>
<protein>
    <submittedName>
        <fullName evidence="3 4">Uncharacterized protein LOC112689460</fullName>
    </submittedName>
</protein>
<dbReference type="AlphaFoldDB" id="A0A8B8G8N0"/>